<dbReference type="CDD" id="cd11364">
    <property type="entry name" value="RNase_PH_PNPase_2"/>
    <property type="match status" value="1"/>
</dbReference>
<dbReference type="InterPro" id="IPR003029">
    <property type="entry name" value="S1_domain"/>
</dbReference>
<evidence type="ECO:0000256" key="3">
    <source>
        <dbReference type="ARBA" id="ARBA00022490"/>
    </source>
</evidence>
<keyword evidence="4 9" id="KW-0808">Transferase</keyword>
<dbReference type="Pfam" id="PF03725">
    <property type="entry name" value="RNase_PH_C"/>
    <property type="match status" value="2"/>
</dbReference>
<accession>A0A2U1E2I7</accession>
<evidence type="ECO:0000259" key="11">
    <source>
        <dbReference type="PROSITE" id="PS50126"/>
    </source>
</evidence>
<dbReference type="GO" id="GO:0004654">
    <property type="term" value="F:polyribonucleotide nucleotidyltransferase activity"/>
    <property type="evidence" value="ECO:0007669"/>
    <property type="project" value="UniProtKB-UniRule"/>
</dbReference>
<dbReference type="CDD" id="cd04472">
    <property type="entry name" value="S1_PNPase"/>
    <property type="match status" value="1"/>
</dbReference>
<dbReference type="AlphaFoldDB" id="A0A2U1E2I7"/>
<dbReference type="SUPFAM" id="SSF54791">
    <property type="entry name" value="Eukaryotic type KH-domain (KH-domain type I)"/>
    <property type="match status" value="1"/>
</dbReference>
<dbReference type="PIRSF" id="PIRSF005499">
    <property type="entry name" value="PNPase"/>
    <property type="match status" value="1"/>
</dbReference>
<keyword evidence="5 9" id="KW-0548">Nucleotidyltransferase</keyword>
<dbReference type="SUPFAM" id="SSF55666">
    <property type="entry name" value="Ribonuclease PH domain 2-like"/>
    <property type="match status" value="2"/>
</dbReference>
<feature type="binding site" evidence="9">
    <location>
        <position position="491"/>
    </location>
    <ligand>
        <name>Mg(2+)</name>
        <dbReference type="ChEBI" id="CHEBI:18420"/>
    </ligand>
</feature>
<dbReference type="HAMAP" id="MF_01595">
    <property type="entry name" value="PNPase"/>
    <property type="match status" value="1"/>
</dbReference>
<evidence type="ECO:0000256" key="2">
    <source>
        <dbReference type="ARBA" id="ARBA00007404"/>
    </source>
</evidence>
<evidence type="ECO:0000256" key="8">
    <source>
        <dbReference type="ARBA" id="ARBA00022884"/>
    </source>
</evidence>
<dbReference type="Proteomes" id="UP000245793">
    <property type="component" value="Unassembled WGS sequence"/>
</dbReference>
<dbReference type="InterPro" id="IPR015848">
    <property type="entry name" value="PNPase_PH_RNA-bd_bac/org-type"/>
</dbReference>
<dbReference type="GO" id="GO:0005829">
    <property type="term" value="C:cytosol"/>
    <property type="evidence" value="ECO:0007669"/>
    <property type="project" value="TreeGrafter"/>
</dbReference>
<proteinExistence type="inferred from homology"/>
<dbReference type="RefSeq" id="WP_116480240.1">
    <property type="nucleotide sequence ID" value="NZ_QEKV01000006.1"/>
</dbReference>
<keyword evidence="3 9" id="KW-0963">Cytoplasm</keyword>
<evidence type="ECO:0000256" key="5">
    <source>
        <dbReference type="ARBA" id="ARBA00022695"/>
    </source>
</evidence>
<comment type="function">
    <text evidence="9">Involved in mRNA degradation. Catalyzes the phosphorolysis of single-stranded polyribonucleotides processively in the 3'- to 5'-direction.</text>
</comment>
<dbReference type="PROSITE" id="PS50126">
    <property type="entry name" value="S1"/>
    <property type="match status" value="1"/>
</dbReference>
<keyword evidence="13" id="KW-1185">Reference proteome</keyword>
<sequence length="734" mass="80992">MEKIFKFDLAGRELSVTIGKYAEQANGACMVRYGDSVVLVTATSSKTPREGIDFFPLSVDYEEKYYAAGKIPGGFIKREGRPSEHAVLTSRLIDRPLRPLFPEGYRNDVQIIASLLSSDPDASSEITAMIGSSIALSISDIPFDGPTGAVQVGYIDGKYIINPTKDELEKTDINLTVAGTEEAIMMVESGSFEVSEDEMLDAIMTAHEEIKKICKFIDEIKEEVGKEKQEFTPFVIKPEVLSTIKEKYGQDLYDAMNNADKNVRVKLTDEVTDRIKSDMSEIFPEEGLSINASIDKLLYNEVRREILEDHIRPDMRKFDEIRPLSAEAGILPRTHGSGLFKRGQTQVLSIATLGVGSDAQIIDGMDDEYEKKYIHHYNFPPYSVGDTRPLRGPGRREIGHGALAERALVPVIPSQEDFPYTIRVVSEVLSSNGSSSQASICGSTLALMDAGVPITKPVAGIAMGLITDESGEKMAILTDIQGLEDHLGDMDFKVAGTRDGITALQMDIKIKGVSREILSEALAAAHKARMQILDVIHDAISEPRAEISKYAPRIIKLYIDPDKIRDVIGPGGKVINQIIAKTGVKIDIEDDGTVLIASADSEMGNAAKQIVLDITKEVEVGEIYTGKVTKLMKFGAFIDVLNGKEGLLHISNIDYKRVDKVEDVYKVGDVVEVKVIGIDDEGRIDLSRKALLPKPEGIEEDDNKNQNRHSDKHRNNQGPRRSKRHEDREKNSNN</sequence>
<dbReference type="GO" id="GO:0006402">
    <property type="term" value="P:mRNA catabolic process"/>
    <property type="evidence" value="ECO:0007669"/>
    <property type="project" value="UniProtKB-UniRule"/>
</dbReference>
<dbReference type="Gene3D" id="2.40.50.140">
    <property type="entry name" value="Nucleic acid-binding proteins"/>
    <property type="match status" value="1"/>
</dbReference>
<evidence type="ECO:0000313" key="13">
    <source>
        <dbReference type="Proteomes" id="UP000245793"/>
    </source>
</evidence>
<dbReference type="InterPro" id="IPR036345">
    <property type="entry name" value="ExoRNase_PH_dom2_sf"/>
</dbReference>
<dbReference type="CDD" id="cd11363">
    <property type="entry name" value="RNase_PH_PNPase_1"/>
    <property type="match status" value="1"/>
</dbReference>
<evidence type="ECO:0000313" key="12">
    <source>
        <dbReference type="EMBL" id="PVY94170.1"/>
    </source>
</evidence>
<dbReference type="SUPFAM" id="SSF46915">
    <property type="entry name" value="Polynucleotide phosphorylase/guanosine pentaphosphate synthase (PNPase/GPSI), domain 3"/>
    <property type="match status" value="1"/>
</dbReference>
<dbReference type="InterPro" id="IPR027408">
    <property type="entry name" value="PNPase/RNase_PH_dom_sf"/>
</dbReference>
<dbReference type="InterPro" id="IPR001247">
    <property type="entry name" value="ExoRNase_PH_dom1"/>
</dbReference>
<dbReference type="NCBIfam" id="NF008805">
    <property type="entry name" value="PRK11824.1"/>
    <property type="match status" value="1"/>
</dbReference>
<keyword evidence="8 9" id="KW-0694">RNA-binding</keyword>
<dbReference type="FunFam" id="2.40.50.140:FF:000023">
    <property type="entry name" value="Polyribonucleotide nucleotidyltransferase"/>
    <property type="match status" value="1"/>
</dbReference>
<protein>
    <recommendedName>
        <fullName evidence="9">Polyribonucleotide nucleotidyltransferase</fullName>
        <ecNumber evidence="9">2.7.7.8</ecNumber>
    </recommendedName>
    <alternativeName>
        <fullName evidence="9">Polynucleotide phosphorylase</fullName>
        <shortName evidence="9">PNPase</shortName>
    </alternativeName>
</protein>
<dbReference type="GO" id="GO:0006396">
    <property type="term" value="P:RNA processing"/>
    <property type="evidence" value="ECO:0007669"/>
    <property type="project" value="InterPro"/>
</dbReference>
<dbReference type="InterPro" id="IPR015847">
    <property type="entry name" value="ExoRNase_PH_dom2"/>
</dbReference>
<evidence type="ECO:0000256" key="1">
    <source>
        <dbReference type="ARBA" id="ARBA00004496"/>
    </source>
</evidence>
<dbReference type="InterPro" id="IPR004087">
    <property type="entry name" value="KH_dom"/>
</dbReference>
<dbReference type="EMBL" id="QEKV01000006">
    <property type="protein sequence ID" value="PVY94170.1"/>
    <property type="molecule type" value="Genomic_DNA"/>
</dbReference>
<comment type="catalytic activity">
    <reaction evidence="9">
        <text>RNA(n+1) + phosphate = RNA(n) + a ribonucleoside 5'-diphosphate</text>
        <dbReference type="Rhea" id="RHEA:22096"/>
        <dbReference type="Rhea" id="RHEA-COMP:14527"/>
        <dbReference type="Rhea" id="RHEA-COMP:17342"/>
        <dbReference type="ChEBI" id="CHEBI:43474"/>
        <dbReference type="ChEBI" id="CHEBI:57930"/>
        <dbReference type="ChEBI" id="CHEBI:140395"/>
        <dbReference type="EC" id="2.7.7.8"/>
    </reaction>
</comment>
<dbReference type="EC" id="2.7.7.8" evidence="9"/>
<keyword evidence="6 9" id="KW-0479">Metal-binding</keyword>
<reference evidence="12 13" key="1">
    <citation type="submission" date="2018-04" db="EMBL/GenBank/DDBJ databases">
        <title>Genomic Encyclopedia of Type Strains, Phase IV (KMG-IV): sequencing the most valuable type-strain genomes for metagenomic binning, comparative biology and taxonomic classification.</title>
        <authorList>
            <person name="Goeker M."/>
        </authorList>
    </citation>
    <scope>NUCLEOTIDE SEQUENCE [LARGE SCALE GENOMIC DNA]</scope>
    <source>
        <strain evidence="12 13">DSM 20705</strain>
    </source>
</reference>
<evidence type="ECO:0000256" key="9">
    <source>
        <dbReference type="HAMAP-Rule" id="MF_01595"/>
    </source>
</evidence>
<comment type="caution">
    <text evidence="12">The sequence shown here is derived from an EMBL/GenBank/DDBJ whole genome shotgun (WGS) entry which is preliminary data.</text>
</comment>
<dbReference type="PROSITE" id="PS50084">
    <property type="entry name" value="KH_TYPE_1"/>
    <property type="match status" value="1"/>
</dbReference>
<dbReference type="InterPro" id="IPR012162">
    <property type="entry name" value="PNPase"/>
</dbReference>
<dbReference type="SUPFAM" id="SSF54211">
    <property type="entry name" value="Ribosomal protein S5 domain 2-like"/>
    <property type="match status" value="2"/>
</dbReference>
<dbReference type="FunFam" id="3.30.230.70:FF:000001">
    <property type="entry name" value="Polyribonucleotide nucleotidyltransferase"/>
    <property type="match status" value="1"/>
</dbReference>
<keyword evidence="7 9" id="KW-0460">Magnesium</keyword>
<dbReference type="PANTHER" id="PTHR11252:SF0">
    <property type="entry name" value="POLYRIBONUCLEOTIDE NUCLEOTIDYLTRANSFERASE 1, MITOCHONDRIAL"/>
    <property type="match status" value="1"/>
</dbReference>
<dbReference type="Pfam" id="PF00575">
    <property type="entry name" value="S1"/>
    <property type="match status" value="1"/>
</dbReference>
<dbReference type="InterPro" id="IPR004088">
    <property type="entry name" value="KH_dom_type_1"/>
</dbReference>
<dbReference type="GO" id="GO:0000175">
    <property type="term" value="F:3'-5'-RNA exonuclease activity"/>
    <property type="evidence" value="ECO:0007669"/>
    <property type="project" value="TreeGrafter"/>
</dbReference>
<evidence type="ECO:0000256" key="4">
    <source>
        <dbReference type="ARBA" id="ARBA00022679"/>
    </source>
</evidence>
<dbReference type="Pfam" id="PF03726">
    <property type="entry name" value="PNPase"/>
    <property type="match status" value="1"/>
</dbReference>
<dbReference type="NCBIfam" id="TIGR03591">
    <property type="entry name" value="polynuc_phos"/>
    <property type="match status" value="1"/>
</dbReference>
<dbReference type="InterPro" id="IPR036612">
    <property type="entry name" value="KH_dom_type_1_sf"/>
</dbReference>
<evidence type="ECO:0000256" key="7">
    <source>
        <dbReference type="ARBA" id="ARBA00022842"/>
    </source>
</evidence>
<comment type="subcellular location">
    <subcellularLocation>
        <location evidence="1 9">Cytoplasm</location>
    </subcellularLocation>
</comment>
<dbReference type="GO" id="GO:0003723">
    <property type="term" value="F:RNA binding"/>
    <property type="evidence" value="ECO:0007669"/>
    <property type="project" value="UniProtKB-UniRule"/>
</dbReference>
<dbReference type="InterPro" id="IPR036456">
    <property type="entry name" value="PNPase_PH_RNA-bd_sf"/>
</dbReference>
<dbReference type="SMART" id="SM00316">
    <property type="entry name" value="S1"/>
    <property type="match status" value="1"/>
</dbReference>
<feature type="domain" description="S1 motif" evidence="11">
    <location>
        <begin position="621"/>
        <end position="689"/>
    </location>
</feature>
<name>A0A2U1E2I7_9FIRM</name>
<feature type="compositionally biased region" description="Basic and acidic residues" evidence="10">
    <location>
        <begin position="724"/>
        <end position="734"/>
    </location>
</feature>
<dbReference type="SUPFAM" id="SSF50249">
    <property type="entry name" value="Nucleic acid-binding proteins"/>
    <property type="match status" value="1"/>
</dbReference>
<dbReference type="PANTHER" id="PTHR11252">
    <property type="entry name" value="POLYRIBONUCLEOTIDE NUCLEOTIDYLTRANSFERASE"/>
    <property type="match status" value="1"/>
</dbReference>
<organism evidence="12 13">
    <name type="scientific">Ezakiella coagulans</name>
    <dbReference type="NCBI Taxonomy" id="46507"/>
    <lineage>
        <taxon>Bacteria</taxon>
        <taxon>Bacillati</taxon>
        <taxon>Bacillota</taxon>
        <taxon>Tissierellia</taxon>
        <taxon>Ezakiella</taxon>
    </lineage>
</organism>
<comment type="cofactor">
    <cofactor evidence="9">
        <name>Mg(2+)</name>
        <dbReference type="ChEBI" id="CHEBI:18420"/>
    </cofactor>
</comment>
<evidence type="ECO:0000256" key="10">
    <source>
        <dbReference type="SAM" id="MobiDB-lite"/>
    </source>
</evidence>
<feature type="region of interest" description="Disordered" evidence="10">
    <location>
        <begin position="691"/>
        <end position="734"/>
    </location>
</feature>
<feature type="binding site" evidence="9">
    <location>
        <position position="485"/>
    </location>
    <ligand>
        <name>Mg(2+)</name>
        <dbReference type="ChEBI" id="CHEBI:18420"/>
    </ligand>
</feature>
<comment type="similarity">
    <text evidence="2 9">Belongs to the polyribonucleotide nucleotidyltransferase family.</text>
</comment>
<dbReference type="Pfam" id="PF01138">
    <property type="entry name" value="RNase_PH"/>
    <property type="match status" value="2"/>
</dbReference>
<evidence type="ECO:0000256" key="6">
    <source>
        <dbReference type="ARBA" id="ARBA00022723"/>
    </source>
</evidence>
<dbReference type="FunFam" id="3.30.1370.10:FF:000001">
    <property type="entry name" value="Polyribonucleotide nucleotidyltransferase"/>
    <property type="match status" value="1"/>
</dbReference>
<dbReference type="GO" id="GO:0000287">
    <property type="term" value="F:magnesium ion binding"/>
    <property type="evidence" value="ECO:0007669"/>
    <property type="project" value="UniProtKB-UniRule"/>
</dbReference>
<dbReference type="Gene3D" id="3.30.1370.10">
    <property type="entry name" value="K Homology domain, type 1"/>
    <property type="match status" value="1"/>
</dbReference>
<dbReference type="InterPro" id="IPR012340">
    <property type="entry name" value="NA-bd_OB-fold"/>
</dbReference>
<dbReference type="CDD" id="cd02393">
    <property type="entry name" value="KH-I_PNPase"/>
    <property type="match status" value="1"/>
</dbReference>
<dbReference type="Gene3D" id="3.30.230.70">
    <property type="entry name" value="GHMP Kinase, N-terminal domain"/>
    <property type="match status" value="2"/>
</dbReference>
<dbReference type="FunFam" id="3.30.230.70:FF:000002">
    <property type="entry name" value="Polyribonucleotide nucleotidyltransferase"/>
    <property type="match status" value="1"/>
</dbReference>
<dbReference type="SMART" id="SM00322">
    <property type="entry name" value="KH"/>
    <property type="match status" value="1"/>
</dbReference>
<gene>
    <name evidence="9" type="primary">pnp</name>
    <name evidence="12" type="ORF">C7381_10643</name>
</gene>
<dbReference type="InterPro" id="IPR020568">
    <property type="entry name" value="Ribosomal_Su5_D2-typ_SF"/>
</dbReference>
<dbReference type="Pfam" id="PF00013">
    <property type="entry name" value="KH_1"/>
    <property type="match status" value="1"/>
</dbReference>